<dbReference type="Proteomes" id="UP000332933">
    <property type="component" value="Unassembled WGS sequence"/>
</dbReference>
<feature type="region of interest" description="Disordered" evidence="1">
    <location>
        <begin position="1150"/>
        <end position="1169"/>
    </location>
</feature>
<feature type="transmembrane region" description="Helical" evidence="2">
    <location>
        <begin position="102"/>
        <end position="121"/>
    </location>
</feature>
<dbReference type="OrthoDB" id="438440at2759"/>
<evidence type="ECO:0000256" key="2">
    <source>
        <dbReference type="SAM" id="Phobius"/>
    </source>
</evidence>
<dbReference type="Pfam" id="PF01764">
    <property type="entry name" value="Lipase_3"/>
    <property type="match status" value="1"/>
</dbReference>
<feature type="transmembrane region" description="Helical" evidence="2">
    <location>
        <begin position="467"/>
        <end position="489"/>
    </location>
</feature>
<dbReference type="InterPro" id="IPR051218">
    <property type="entry name" value="Sec_MonoDiacylglyc_Lipase"/>
</dbReference>
<feature type="transmembrane region" description="Helical" evidence="2">
    <location>
        <begin position="266"/>
        <end position="286"/>
    </location>
</feature>
<feature type="transmembrane region" description="Helical" evidence="2">
    <location>
        <begin position="529"/>
        <end position="549"/>
    </location>
</feature>
<dbReference type="CDD" id="cd00519">
    <property type="entry name" value="Lipase_3"/>
    <property type="match status" value="1"/>
</dbReference>
<evidence type="ECO:0000313" key="5">
    <source>
        <dbReference type="EMBL" id="KAF0696891.1"/>
    </source>
</evidence>
<keyword evidence="3" id="KW-0732">Signal</keyword>
<evidence type="ECO:0000256" key="3">
    <source>
        <dbReference type="SAM" id="SignalP"/>
    </source>
</evidence>
<feature type="chain" id="PRO_5033827375" evidence="3">
    <location>
        <begin position="35"/>
        <end position="1169"/>
    </location>
</feature>
<dbReference type="PANTHER" id="PTHR45856">
    <property type="entry name" value="ALPHA/BETA-HYDROLASES SUPERFAMILY PROTEIN"/>
    <property type="match status" value="1"/>
</dbReference>
<feature type="domain" description="Fungal lipase-type" evidence="4">
    <location>
        <begin position="914"/>
        <end position="1053"/>
    </location>
</feature>
<protein>
    <submittedName>
        <fullName evidence="6">Aste57867_12390 protein</fullName>
    </submittedName>
</protein>
<dbReference type="Gene3D" id="3.40.50.1820">
    <property type="entry name" value="alpha/beta hydrolase"/>
    <property type="match status" value="1"/>
</dbReference>
<feature type="transmembrane region" description="Helical" evidence="2">
    <location>
        <begin position="604"/>
        <end position="623"/>
    </location>
</feature>
<dbReference type="AlphaFoldDB" id="A0A485KVF5"/>
<dbReference type="InterPro" id="IPR002921">
    <property type="entry name" value="Fungal_lipase-type"/>
</dbReference>
<keyword evidence="2" id="KW-0472">Membrane</keyword>
<dbReference type="PANTHER" id="PTHR45856:SF24">
    <property type="entry name" value="FUNGAL LIPASE-LIKE DOMAIN-CONTAINING PROTEIN"/>
    <property type="match status" value="1"/>
</dbReference>
<organism evidence="6 7">
    <name type="scientific">Aphanomyces stellatus</name>
    <dbReference type="NCBI Taxonomy" id="120398"/>
    <lineage>
        <taxon>Eukaryota</taxon>
        <taxon>Sar</taxon>
        <taxon>Stramenopiles</taxon>
        <taxon>Oomycota</taxon>
        <taxon>Saprolegniomycetes</taxon>
        <taxon>Saprolegniales</taxon>
        <taxon>Verrucalvaceae</taxon>
        <taxon>Aphanomyces</taxon>
    </lineage>
</organism>
<evidence type="ECO:0000313" key="6">
    <source>
        <dbReference type="EMBL" id="VFT89241.1"/>
    </source>
</evidence>
<feature type="transmembrane region" description="Helical" evidence="2">
    <location>
        <begin position="643"/>
        <end position="664"/>
    </location>
</feature>
<feature type="transmembrane region" description="Helical" evidence="2">
    <location>
        <begin position="685"/>
        <end position="705"/>
    </location>
</feature>
<dbReference type="EMBL" id="VJMH01005359">
    <property type="protein sequence ID" value="KAF0696891.1"/>
    <property type="molecule type" value="Genomic_DNA"/>
</dbReference>
<dbReference type="InterPro" id="IPR029058">
    <property type="entry name" value="AB_hydrolase_fold"/>
</dbReference>
<keyword evidence="2" id="KW-0812">Transmembrane</keyword>
<reference evidence="5" key="2">
    <citation type="submission" date="2019-06" db="EMBL/GenBank/DDBJ databases">
        <title>Genomics analysis of Aphanomyces spp. identifies a new class of oomycete effector associated with host adaptation.</title>
        <authorList>
            <person name="Gaulin E."/>
        </authorList>
    </citation>
    <scope>NUCLEOTIDE SEQUENCE</scope>
    <source>
        <strain evidence="5">CBS 578.67</strain>
    </source>
</reference>
<feature type="compositionally biased region" description="Acidic residues" evidence="1">
    <location>
        <begin position="789"/>
        <end position="799"/>
    </location>
</feature>
<keyword evidence="7" id="KW-1185">Reference proteome</keyword>
<feature type="signal peptide" evidence="3">
    <location>
        <begin position="1"/>
        <end position="34"/>
    </location>
</feature>
<dbReference type="EMBL" id="CAADRA010005380">
    <property type="protein sequence ID" value="VFT89241.1"/>
    <property type="molecule type" value="Genomic_DNA"/>
</dbReference>
<evidence type="ECO:0000256" key="1">
    <source>
        <dbReference type="SAM" id="MobiDB-lite"/>
    </source>
</evidence>
<dbReference type="SUPFAM" id="SSF53474">
    <property type="entry name" value="alpha/beta-Hydrolases"/>
    <property type="match status" value="1"/>
</dbReference>
<gene>
    <name evidence="6" type="primary">Aste57867_12390</name>
    <name evidence="5" type="ORF">As57867_012344</name>
    <name evidence="6" type="ORF">ASTE57867_12390</name>
</gene>
<evidence type="ECO:0000259" key="4">
    <source>
        <dbReference type="Pfam" id="PF01764"/>
    </source>
</evidence>
<feature type="transmembrane region" description="Helical" evidence="2">
    <location>
        <begin position="725"/>
        <end position="743"/>
    </location>
</feature>
<evidence type="ECO:0000313" key="7">
    <source>
        <dbReference type="Proteomes" id="UP000332933"/>
    </source>
</evidence>
<accession>A0A485KVF5</accession>
<name>A0A485KVF5_9STRA</name>
<reference evidence="6 7" key="1">
    <citation type="submission" date="2019-03" db="EMBL/GenBank/DDBJ databases">
        <authorList>
            <person name="Gaulin E."/>
            <person name="Dumas B."/>
        </authorList>
    </citation>
    <scope>NUCLEOTIDE SEQUENCE [LARGE SCALE GENOMIC DNA]</scope>
    <source>
        <strain evidence="6">CBS 568.67</strain>
    </source>
</reference>
<feature type="region of interest" description="Disordered" evidence="1">
    <location>
        <begin position="768"/>
        <end position="808"/>
    </location>
</feature>
<sequence length="1169" mass="129512">MMGSFMDYHRRRRPSRVLILILVALLGAWTHADANNTCAGNLLATSIETGCALGRCTCWPYISQCDAGLSCDMGFIDSDGEHVDATCHGECVPTPLGKLLNLIRWLFLLGCPSLVLLVHVYQRYCRRRTPDVKTRDVDQEQSGVGGGDGLLEKAQARKLLARLHKAMVQNTIAVGDMVARVAHIQQTHRQPSSGDAIEYDGFESPHVNDAFAPDDAKSTNHLDAGIDCVRVFRYIDLGRLERNQTHGAYVIKVTPQIYLETMHKNVLPLLFTSMTFIFILTAIFTLHPTPLTSSSVRLTDRGCVDGVFRQEHRCGAFESTSTTDAGVHRRVVHFASTNIPDTPDVLDFRFDVDDTLALGHRPGAFDLGTYEMTVSAAGAATPLVQDYTNKLITTCTCRVNTTACAPLVCQDVSLVGLLLKRYGSSLYDVRAREFTIELTVHLSLMASSSSLPSYSIVMTSFDNEWEWAAQLTRGLLGGVSTLVLVHFLYMMRLPSSGDATHVIDPNAASSPRLSLYHRLWAHLSLERKLLAFILSLLAIHFNPLMLFLTRAATGTPAHRYFVFRSVWECLTYACSLGALLVLVDSYRKESRQFTNGASSRIVGVRFLLVKCVVVAAVVALQLSLSLGLEGTQPHDVSANMAQWIQIVDTLLLVGAISVFLGVAARVHRVLGAQRYSETRYLALSFRYLVAITYTALAVLLLNSITATSFAEVSTTKSAVLPTTSVVSEVAFSLLMFFAVVAFYPPSPHETGRMPRGYVIRERRQFITTPRDEDETEADARSSTCRPIPEDDDDDDDDDDQVTRQSSARSFAIGGNRHASLRRVSGFRAKPVSEPHHLFCLETACVLFNCSRHAYYRSSVNIAKDTNEHGVVTYPASKYVNQAALARDRLREVAHIIDEATDTHCVVFMKGPTLVFAFRGTASHQNVKTDLEFALEEVKWLPQDGTHPLLVHRGFLVAYETVRSQCHEILHALRHGPLAVSAETHIYCTGHSLGGALATLAAIDFKHTYQQRVVMYNYGSPRVGTHSFYHFFNAHVPLAFRLVNEGDIVCGLPQRFSKSCCGHGKRLYKHIGTEVVMDGKVNGDFIVRPTFAEKNLIVQVRSKPGRHYLQGYKENLDVILDGALQSEQSLGDFRMQNPLERALYGMDTIEDEDDDGLPPPMLDDKVGGIV</sequence>
<dbReference type="GO" id="GO:0006629">
    <property type="term" value="P:lipid metabolic process"/>
    <property type="evidence" value="ECO:0007669"/>
    <property type="project" value="InterPro"/>
</dbReference>
<keyword evidence="2" id="KW-1133">Transmembrane helix</keyword>
<proteinExistence type="predicted"/>
<feature type="transmembrane region" description="Helical" evidence="2">
    <location>
        <begin position="561"/>
        <end position="583"/>
    </location>
</feature>